<evidence type="ECO:0000313" key="2">
    <source>
        <dbReference type="Proteomes" id="UP000005239"/>
    </source>
</evidence>
<dbReference type="AlphaFoldDB" id="A0A8R1UPU6"/>
<name>A0A8R1UPU6_PRIPA</name>
<accession>A0A8R1UPU6</accession>
<dbReference type="Proteomes" id="UP000005239">
    <property type="component" value="Unassembled WGS sequence"/>
</dbReference>
<evidence type="ECO:0000313" key="1">
    <source>
        <dbReference type="EnsemblMetazoa" id="PPA37691.1"/>
    </source>
</evidence>
<organism evidence="1 2">
    <name type="scientific">Pristionchus pacificus</name>
    <name type="common">Parasitic nematode worm</name>
    <dbReference type="NCBI Taxonomy" id="54126"/>
    <lineage>
        <taxon>Eukaryota</taxon>
        <taxon>Metazoa</taxon>
        <taxon>Ecdysozoa</taxon>
        <taxon>Nematoda</taxon>
        <taxon>Chromadorea</taxon>
        <taxon>Rhabditida</taxon>
        <taxon>Rhabditina</taxon>
        <taxon>Diplogasteromorpha</taxon>
        <taxon>Diplogasteroidea</taxon>
        <taxon>Neodiplogasteridae</taxon>
        <taxon>Pristionchus</taxon>
    </lineage>
</organism>
<dbReference type="EnsemblMetazoa" id="PPA37691.1">
    <property type="protein sequence ID" value="PPA37691.1"/>
    <property type="gene ID" value="WBGene00276060"/>
</dbReference>
<reference evidence="1" key="2">
    <citation type="submission" date="2022-06" db="UniProtKB">
        <authorList>
            <consortium name="EnsemblMetazoa"/>
        </authorList>
    </citation>
    <scope>IDENTIFICATION</scope>
    <source>
        <strain evidence="1">PS312</strain>
    </source>
</reference>
<gene>
    <name evidence="1" type="primary">WBGene00276060</name>
</gene>
<keyword evidence="2" id="KW-1185">Reference proteome</keyword>
<reference evidence="2" key="1">
    <citation type="journal article" date="2008" name="Nat. Genet.">
        <title>The Pristionchus pacificus genome provides a unique perspective on nematode lifestyle and parasitism.</title>
        <authorList>
            <person name="Dieterich C."/>
            <person name="Clifton S.W."/>
            <person name="Schuster L.N."/>
            <person name="Chinwalla A."/>
            <person name="Delehaunty K."/>
            <person name="Dinkelacker I."/>
            <person name="Fulton L."/>
            <person name="Fulton R."/>
            <person name="Godfrey J."/>
            <person name="Minx P."/>
            <person name="Mitreva M."/>
            <person name="Roeseler W."/>
            <person name="Tian H."/>
            <person name="Witte H."/>
            <person name="Yang S.P."/>
            <person name="Wilson R.K."/>
            <person name="Sommer R.J."/>
        </authorList>
    </citation>
    <scope>NUCLEOTIDE SEQUENCE [LARGE SCALE GENOMIC DNA]</scope>
    <source>
        <strain evidence="2">PS312</strain>
    </source>
</reference>
<sequence>MPAHVLVLQSTIEPFEATIDSDGAAPPIDSKEYLLYFLLSSEETNRLFDELADKWAILVGLPKLTDEDSPNCRWKRAESTARRERKNGEWRMENGEWRMDAYYTTLNQK</sequence>
<protein>
    <submittedName>
        <fullName evidence="1">Uncharacterized protein</fullName>
    </submittedName>
</protein>
<proteinExistence type="predicted"/>